<feature type="region of interest" description="Disordered" evidence="2">
    <location>
        <begin position="135"/>
        <end position="217"/>
    </location>
</feature>
<dbReference type="OrthoDB" id="534860at2759"/>
<feature type="coiled-coil region" evidence="1">
    <location>
        <begin position="517"/>
        <end position="692"/>
    </location>
</feature>
<keyword evidence="4" id="KW-1185">Reference proteome</keyword>
<organism evidence="3 4">
    <name type="scientific">Chloropicon primus</name>
    <dbReference type="NCBI Taxonomy" id="1764295"/>
    <lineage>
        <taxon>Eukaryota</taxon>
        <taxon>Viridiplantae</taxon>
        <taxon>Chlorophyta</taxon>
        <taxon>Chloropicophyceae</taxon>
        <taxon>Chloropicales</taxon>
        <taxon>Chloropicaceae</taxon>
        <taxon>Chloropicon</taxon>
    </lineage>
</organism>
<sequence>MASRGGGRPTTSSSRVNTANIISDGEQIYKWSKMFDKLLPSSGLKMRVNLPDTILVDSEQKILSWYCTTEGGYISSKSVQRSTLKEAVTEFCANMFEDTRVNPNLYVAVAYFADQRRVLLRRSDILNIVRKKERMEKTEAEKTKEKKQKQKQKSQSREASPLGSAKAPPEEKQPPPENEEGSDAAAAAKEEPEEAGDAAEPAAAAEESAEVEGGDQAKAVEDATPAAAVDETLGQADADVEEEEAQNAEEIIEGQFKDFYSRAFMLQQYFPPSLDRRYVCRYSSDKASGKVGFSILARRFSERYTNNLDVSVSQAVQGATQTVKNQLMTADVLPKPTNLNVEGEGGVKPPKEVSPTKTRDEKKKFFKDNSSESVPEHPRDLSFKSEVRKAVTSMVNFIERNHRLHIGSGVFELVRGLEGRPWLVMLDGLPTSRMSRGSASQSRFNTAARESASRLSNRPRSASPMRKSAKFSSSEAQVLKIHSRPTSARGLQSRGLQSRAKSARSNEALSSFESSLVEALSQDIEILKEKIQQQNDMLEQTESALKRELERRKADQISSTNEIIKLKEENENLKKERKKLSVECDIYKKKSAALEKENYEMSRIEDQRQNEMKERVTKLEDIRDELKDKCRGLEAETVKLKSKESVADAEKKQLEARLAEEQETVAAVRTQLVALRKKLLDTEAKNKELDIKVSTYTKGGKTKRRIIAPEDPITLASRAEQVVNNLNTHDLMVDYEPGYGDEKENQDVNRIRHKICDVLCNNVESLQDIYNYYAQLGEVNREGHNLLMNQMQLLKFATDIGYFDTEGGAPEDNDRSHLDDVDIIFRRIVSKDDTHTRITFTGFLEGICRLAYAKHGSTLKVLITEEDDQAPEERQLRIDHQADVVMSFLANLLKKARWNKLGGSAMNKQKQQWRRALEKSIRIQRMANKRK</sequence>
<feature type="compositionally biased region" description="Basic and acidic residues" evidence="2">
    <location>
        <begin position="357"/>
        <end position="381"/>
    </location>
</feature>
<reference evidence="3 4" key="1">
    <citation type="submission" date="2018-07" db="EMBL/GenBank/DDBJ databases">
        <title>The complete nuclear genome of the prasinophyte Chloropicon primus (CCMP1205).</title>
        <authorList>
            <person name="Pombert J.-F."/>
            <person name="Otis C."/>
            <person name="Turmel M."/>
            <person name="Lemieux C."/>
        </authorList>
    </citation>
    <scope>NUCLEOTIDE SEQUENCE [LARGE SCALE GENOMIC DNA]</scope>
    <source>
        <strain evidence="3 4">CCMP1205</strain>
    </source>
</reference>
<feature type="region of interest" description="Disordered" evidence="2">
    <location>
        <begin position="336"/>
        <end position="381"/>
    </location>
</feature>
<accession>A0A5B8MTA2</accession>
<dbReference type="Gene3D" id="1.10.238.10">
    <property type="entry name" value="EF-hand"/>
    <property type="match status" value="1"/>
</dbReference>
<dbReference type="EMBL" id="CP031045">
    <property type="protein sequence ID" value="QDZ23998.1"/>
    <property type="molecule type" value="Genomic_DNA"/>
</dbReference>
<evidence type="ECO:0000313" key="4">
    <source>
        <dbReference type="Proteomes" id="UP000316726"/>
    </source>
</evidence>
<feature type="region of interest" description="Disordered" evidence="2">
    <location>
        <begin position="433"/>
        <end position="505"/>
    </location>
</feature>
<keyword evidence="1" id="KW-0175">Coiled coil</keyword>
<dbReference type="Proteomes" id="UP000316726">
    <property type="component" value="Chromosome 12"/>
</dbReference>
<feature type="compositionally biased region" description="Polar residues" evidence="2">
    <location>
        <begin position="433"/>
        <end position="445"/>
    </location>
</feature>
<name>A0A5B8MTA2_9CHLO</name>
<proteinExistence type="predicted"/>
<evidence type="ECO:0000256" key="2">
    <source>
        <dbReference type="SAM" id="MobiDB-lite"/>
    </source>
</evidence>
<dbReference type="STRING" id="1764295.A0A5B8MTA2"/>
<evidence type="ECO:0000313" key="3">
    <source>
        <dbReference type="EMBL" id="QDZ23998.1"/>
    </source>
</evidence>
<protein>
    <submittedName>
        <fullName evidence="3">Uncharacterized protein</fullName>
    </submittedName>
</protein>
<evidence type="ECO:0000256" key="1">
    <source>
        <dbReference type="SAM" id="Coils"/>
    </source>
</evidence>
<feature type="compositionally biased region" description="Polar residues" evidence="2">
    <location>
        <begin position="484"/>
        <end position="505"/>
    </location>
</feature>
<gene>
    <name evidence="3" type="ORF">A3770_12p65160</name>
</gene>
<dbReference type="AlphaFoldDB" id="A0A5B8MTA2"/>
<feature type="compositionally biased region" description="Basic residues" evidence="2">
    <location>
        <begin position="145"/>
        <end position="154"/>
    </location>
</feature>
<feature type="compositionally biased region" description="Basic and acidic residues" evidence="2">
    <location>
        <begin position="135"/>
        <end position="144"/>
    </location>
</feature>